<dbReference type="InterPro" id="IPR036457">
    <property type="entry name" value="PPM-type-like_dom_sf"/>
</dbReference>
<accession>A0A9P0VMF8</accession>
<dbReference type="SUPFAM" id="SSF81606">
    <property type="entry name" value="PP2C-like"/>
    <property type="match status" value="1"/>
</dbReference>
<organism evidence="2 3">
    <name type="scientific">Cuscuta europaea</name>
    <name type="common">European dodder</name>
    <dbReference type="NCBI Taxonomy" id="41803"/>
    <lineage>
        <taxon>Eukaryota</taxon>
        <taxon>Viridiplantae</taxon>
        <taxon>Streptophyta</taxon>
        <taxon>Embryophyta</taxon>
        <taxon>Tracheophyta</taxon>
        <taxon>Spermatophyta</taxon>
        <taxon>Magnoliopsida</taxon>
        <taxon>eudicotyledons</taxon>
        <taxon>Gunneridae</taxon>
        <taxon>Pentapetalae</taxon>
        <taxon>asterids</taxon>
        <taxon>lamiids</taxon>
        <taxon>Solanales</taxon>
        <taxon>Convolvulaceae</taxon>
        <taxon>Cuscuteae</taxon>
        <taxon>Cuscuta</taxon>
        <taxon>Cuscuta subgen. Cuscuta</taxon>
    </lineage>
</organism>
<proteinExistence type="predicted"/>
<sequence>MQLIVDLKPNLPAEAERIEKCKGHVFALHDEPEVARVWLPNTDFPGLAMARAFGYFCLKDFGLISVPEVSY</sequence>
<dbReference type="InterPro" id="IPR001932">
    <property type="entry name" value="PPM-type_phosphatase-like_dom"/>
</dbReference>
<dbReference type="Proteomes" id="UP001152484">
    <property type="component" value="Unassembled WGS sequence"/>
</dbReference>
<dbReference type="PANTHER" id="PTHR47992">
    <property type="entry name" value="PROTEIN PHOSPHATASE"/>
    <property type="match status" value="1"/>
</dbReference>
<keyword evidence="3" id="KW-1185">Reference proteome</keyword>
<protein>
    <recommendedName>
        <fullName evidence="1">PPM-type phosphatase domain-containing protein</fullName>
    </recommendedName>
</protein>
<dbReference type="PROSITE" id="PS51746">
    <property type="entry name" value="PPM_2"/>
    <property type="match status" value="1"/>
</dbReference>
<name>A0A9P0VMF8_CUSEU</name>
<evidence type="ECO:0000313" key="2">
    <source>
        <dbReference type="EMBL" id="CAH9051354.1"/>
    </source>
</evidence>
<dbReference type="OrthoDB" id="10264738at2759"/>
<dbReference type="Pfam" id="PF00481">
    <property type="entry name" value="PP2C"/>
    <property type="match status" value="1"/>
</dbReference>
<evidence type="ECO:0000313" key="3">
    <source>
        <dbReference type="Proteomes" id="UP001152484"/>
    </source>
</evidence>
<dbReference type="InterPro" id="IPR015655">
    <property type="entry name" value="PP2C"/>
</dbReference>
<dbReference type="EMBL" id="CAMAPE010000001">
    <property type="protein sequence ID" value="CAH9051354.1"/>
    <property type="molecule type" value="Genomic_DNA"/>
</dbReference>
<dbReference type="GO" id="GO:0004722">
    <property type="term" value="F:protein serine/threonine phosphatase activity"/>
    <property type="evidence" value="ECO:0007669"/>
    <property type="project" value="InterPro"/>
</dbReference>
<evidence type="ECO:0000259" key="1">
    <source>
        <dbReference type="PROSITE" id="PS51746"/>
    </source>
</evidence>
<gene>
    <name evidence="2" type="ORF">CEURO_LOCUS207</name>
</gene>
<dbReference type="Gene3D" id="3.60.40.10">
    <property type="entry name" value="PPM-type phosphatase domain"/>
    <property type="match status" value="1"/>
</dbReference>
<feature type="non-terminal residue" evidence="2">
    <location>
        <position position="1"/>
    </location>
</feature>
<reference evidence="2" key="1">
    <citation type="submission" date="2022-07" db="EMBL/GenBank/DDBJ databases">
        <authorList>
            <person name="Macas J."/>
            <person name="Novak P."/>
            <person name="Neumann P."/>
        </authorList>
    </citation>
    <scope>NUCLEOTIDE SEQUENCE</scope>
</reference>
<dbReference type="AlphaFoldDB" id="A0A9P0VMF8"/>
<comment type="caution">
    <text evidence="2">The sequence shown here is derived from an EMBL/GenBank/DDBJ whole genome shotgun (WGS) entry which is preliminary data.</text>
</comment>
<feature type="domain" description="PPM-type phosphatase" evidence="1">
    <location>
        <begin position="1"/>
        <end position="71"/>
    </location>
</feature>